<evidence type="ECO:0000256" key="2">
    <source>
        <dbReference type="ARBA" id="ARBA00022692"/>
    </source>
</evidence>
<dbReference type="GO" id="GO:0016020">
    <property type="term" value="C:membrane"/>
    <property type="evidence" value="ECO:0007669"/>
    <property type="project" value="GOC"/>
</dbReference>
<dbReference type="InterPro" id="IPR051689">
    <property type="entry name" value="Sterol_desaturase/TMEM195"/>
</dbReference>
<keyword evidence="10" id="KW-1185">Reference proteome</keyword>
<dbReference type="GO" id="GO:0005783">
    <property type="term" value="C:endoplasmic reticulum"/>
    <property type="evidence" value="ECO:0007669"/>
    <property type="project" value="TreeGrafter"/>
</dbReference>
<organism evidence="9 10">
    <name type="scientific">Nephila pilipes</name>
    <name type="common">Giant wood spider</name>
    <name type="synonym">Nephila maculata</name>
    <dbReference type="NCBI Taxonomy" id="299642"/>
    <lineage>
        <taxon>Eukaryota</taxon>
        <taxon>Metazoa</taxon>
        <taxon>Ecdysozoa</taxon>
        <taxon>Arthropoda</taxon>
        <taxon>Chelicerata</taxon>
        <taxon>Arachnida</taxon>
        <taxon>Araneae</taxon>
        <taxon>Araneomorphae</taxon>
        <taxon>Entelegynae</taxon>
        <taxon>Araneoidea</taxon>
        <taxon>Nephilidae</taxon>
        <taxon>Nephila</taxon>
    </lineage>
</organism>
<feature type="transmembrane region" description="Helical" evidence="7">
    <location>
        <begin position="75"/>
        <end position="96"/>
    </location>
</feature>
<dbReference type="PANTHER" id="PTHR21624">
    <property type="entry name" value="STEROL DESATURASE-RELATED PROTEIN"/>
    <property type="match status" value="1"/>
</dbReference>
<dbReference type="GO" id="GO:0050479">
    <property type="term" value="F:glyceryl-ether monooxygenase activity"/>
    <property type="evidence" value="ECO:0007669"/>
    <property type="project" value="TreeGrafter"/>
</dbReference>
<accession>A0A8X6QWU0</accession>
<comment type="subcellular location">
    <subcellularLocation>
        <location evidence="1">Endomembrane system</location>
        <topology evidence="1">Multi-pass membrane protein</topology>
    </subcellularLocation>
</comment>
<keyword evidence="2 7" id="KW-0812">Transmembrane</keyword>
<evidence type="ECO:0000256" key="5">
    <source>
        <dbReference type="ARBA" id="ARBA00023098"/>
    </source>
</evidence>
<feature type="domain" description="Fatty acid hydroxylase" evidence="8">
    <location>
        <begin position="111"/>
        <end position="243"/>
    </location>
</feature>
<comment type="caution">
    <text evidence="9">The sequence shown here is derived from an EMBL/GenBank/DDBJ whole genome shotgun (WGS) entry which is preliminary data.</text>
</comment>
<evidence type="ECO:0000256" key="4">
    <source>
        <dbReference type="ARBA" id="ARBA00023002"/>
    </source>
</evidence>
<keyword evidence="5" id="KW-0443">Lipid metabolism</keyword>
<dbReference type="GO" id="GO:0006643">
    <property type="term" value="P:membrane lipid metabolic process"/>
    <property type="evidence" value="ECO:0007669"/>
    <property type="project" value="TreeGrafter"/>
</dbReference>
<dbReference type="GO" id="GO:0005506">
    <property type="term" value="F:iron ion binding"/>
    <property type="evidence" value="ECO:0007669"/>
    <property type="project" value="InterPro"/>
</dbReference>
<evidence type="ECO:0000259" key="8">
    <source>
        <dbReference type="Pfam" id="PF04116"/>
    </source>
</evidence>
<dbReference type="Proteomes" id="UP000887013">
    <property type="component" value="Unassembled WGS sequence"/>
</dbReference>
<keyword evidence="3 7" id="KW-1133">Transmembrane helix</keyword>
<keyword evidence="4" id="KW-0560">Oxidoreductase</keyword>
<feature type="transmembrane region" description="Helical" evidence="7">
    <location>
        <begin position="38"/>
        <end position="55"/>
    </location>
</feature>
<dbReference type="EMBL" id="BMAW01086840">
    <property type="protein sequence ID" value="GFU49026.1"/>
    <property type="molecule type" value="Genomic_DNA"/>
</dbReference>
<keyword evidence="6 7" id="KW-0472">Membrane</keyword>
<evidence type="ECO:0000313" key="10">
    <source>
        <dbReference type="Proteomes" id="UP000887013"/>
    </source>
</evidence>
<dbReference type="InterPro" id="IPR006694">
    <property type="entry name" value="Fatty_acid_hydroxylase"/>
</dbReference>
<feature type="transmembrane region" description="Helical" evidence="7">
    <location>
        <begin position="163"/>
        <end position="186"/>
    </location>
</feature>
<evidence type="ECO:0000256" key="1">
    <source>
        <dbReference type="ARBA" id="ARBA00004127"/>
    </source>
</evidence>
<dbReference type="OrthoDB" id="6354873at2759"/>
<evidence type="ECO:0000256" key="6">
    <source>
        <dbReference type="ARBA" id="ARBA00023136"/>
    </source>
</evidence>
<evidence type="ECO:0000256" key="3">
    <source>
        <dbReference type="ARBA" id="ARBA00022989"/>
    </source>
</evidence>
<feature type="transmembrane region" description="Helical" evidence="7">
    <location>
        <begin position="411"/>
        <end position="435"/>
    </location>
</feature>
<keyword evidence="9" id="KW-0503">Monooxygenase</keyword>
<proteinExistence type="predicted"/>
<evidence type="ECO:0000313" key="9">
    <source>
        <dbReference type="EMBL" id="GFU49026.1"/>
    </source>
</evidence>
<feature type="transmembrane region" description="Helical" evidence="7">
    <location>
        <begin position="332"/>
        <end position="353"/>
    </location>
</feature>
<dbReference type="Pfam" id="PF04116">
    <property type="entry name" value="FA_hydroxylase"/>
    <property type="match status" value="1"/>
</dbReference>
<name>A0A8X6QWU0_NEPPI</name>
<sequence length="449" mass="53243">MDLAKDFLKGLGYMFYIMDPKEHLYENVKDVPDYYKEVTPAFIFVIILEQVLHLIRGKKLMRLNDSVTNISQGILVELFKIPLYGLELLFYTWIYNNCPIYSLPWNSVWTWILCLIGTDFCFYWMHRATHQISILWLFHEPHHSSEEYNLTVPLRLSVFTSSALWLTYFPMAFFIPPSIFLVHYQLNIIFQYWLHSEYIPHLGILEYIFVTPSHHRVHHGRNRRCIDKNFGSFFILWDHLFGTFEPEGDQKIVFGVTKPLQTFNPITIQTNHLQTIWKRIWTVDGFLNKLSVIFKGPGWSPGKPWLGYLEDIPEPKDDEKKYNPQLPGWLELYVLFHTSAMVIGYLQMILFLSKIPPWLTFVSSLYLILTTVSIGCLLDLSSWGPIMEFLRCPLYFFLDIAIRKEFSSDYIFLYSSMYAFRSLFFISFVLWMFAIPNFTKKKLIKSHSH</sequence>
<dbReference type="PANTHER" id="PTHR21624:SF1">
    <property type="entry name" value="ALKYLGLYCEROL MONOOXYGENASE"/>
    <property type="match status" value="1"/>
</dbReference>
<gene>
    <name evidence="9" type="primary">agmo</name>
    <name evidence="9" type="ORF">NPIL_433351</name>
</gene>
<feature type="transmembrane region" description="Helical" evidence="7">
    <location>
        <begin position="365"/>
        <end position="386"/>
    </location>
</feature>
<evidence type="ECO:0000256" key="7">
    <source>
        <dbReference type="SAM" id="Phobius"/>
    </source>
</evidence>
<protein>
    <submittedName>
        <fullName evidence="9">Alkylglycerol monooxygenase</fullName>
    </submittedName>
</protein>
<dbReference type="GO" id="GO:0008610">
    <property type="term" value="P:lipid biosynthetic process"/>
    <property type="evidence" value="ECO:0007669"/>
    <property type="project" value="InterPro"/>
</dbReference>
<dbReference type="AlphaFoldDB" id="A0A8X6QWU0"/>
<feature type="transmembrane region" description="Helical" evidence="7">
    <location>
        <begin position="108"/>
        <end position="125"/>
    </location>
</feature>
<reference evidence="9" key="1">
    <citation type="submission" date="2020-08" db="EMBL/GenBank/DDBJ databases">
        <title>Multicomponent nature underlies the extraordinary mechanical properties of spider dragline silk.</title>
        <authorList>
            <person name="Kono N."/>
            <person name="Nakamura H."/>
            <person name="Mori M."/>
            <person name="Yoshida Y."/>
            <person name="Ohtoshi R."/>
            <person name="Malay A.D."/>
            <person name="Moran D.A.P."/>
            <person name="Tomita M."/>
            <person name="Numata K."/>
            <person name="Arakawa K."/>
        </authorList>
    </citation>
    <scope>NUCLEOTIDE SEQUENCE</scope>
</reference>